<feature type="compositionally biased region" description="Polar residues" evidence="1">
    <location>
        <begin position="302"/>
        <end position="314"/>
    </location>
</feature>
<dbReference type="EMBL" id="WKFB01000075">
    <property type="protein sequence ID" value="KAF6736971.1"/>
    <property type="molecule type" value="Genomic_DNA"/>
</dbReference>
<sequence>MKGLAALSARISPITTSGGGSTVLDRISIGLTPPTSPKSSLNMFSSPLPYKNVLGSSSGTASSSSPIKTVPGLSSVRSFASEATGNARNLFSSLSSPLKSNNPPSAAGLINGTLSPTQYRSSSPTPLLTSSLQERIQATTNAATTSVNAAFDEVEKTLNSCSAGYGTLKSMSSSASSSYQSIRSSASGSLYTPLRSAPNATTAVTSSTMTVPVYSVISVLPESQFKKLPEVSSSAAALLSPRKSVPSEVNAQSSFARTLSPIKAPHLPAGIKSKNMSPLSSSQEILKDVAEMKEDLIRMSAILQTDPNSSSSKGFRSDSPKEGKLEDEEPYRIVEKVKQDLVKVSEILTKDVGKDGRVSPSRGSLDDIHFSKIQVEQPPSNWSYPPRYETVVHQTGTKSSPDFSLFQSSGLPCQ</sequence>
<dbReference type="Proteomes" id="UP000646548">
    <property type="component" value="Unassembled WGS sequence"/>
</dbReference>
<feature type="compositionally biased region" description="Low complexity" evidence="1">
    <location>
        <begin position="95"/>
        <end position="105"/>
    </location>
</feature>
<evidence type="ECO:0000313" key="2">
    <source>
        <dbReference type="EMBL" id="KAF6736971.1"/>
    </source>
</evidence>
<protein>
    <submittedName>
        <fullName evidence="2">Ankyrin-3</fullName>
    </submittedName>
</protein>
<evidence type="ECO:0000313" key="3">
    <source>
        <dbReference type="Proteomes" id="UP000646548"/>
    </source>
</evidence>
<accession>A0A834FN31</accession>
<organism evidence="2 3">
    <name type="scientific">Oryzias melastigma</name>
    <name type="common">Marine medaka</name>
    <dbReference type="NCBI Taxonomy" id="30732"/>
    <lineage>
        <taxon>Eukaryota</taxon>
        <taxon>Metazoa</taxon>
        <taxon>Chordata</taxon>
        <taxon>Craniata</taxon>
        <taxon>Vertebrata</taxon>
        <taxon>Euteleostomi</taxon>
        <taxon>Actinopterygii</taxon>
        <taxon>Neopterygii</taxon>
        <taxon>Teleostei</taxon>
        <taxon>Neoteleostei</taxon>
        <taxon>Acanthomorphata</taxon>
        <taxon>Ovalentaria</taxon>
        <taxon>Atherinomorphae</taxon>
        <taxon>Beloniformes</taxon>
        <taxon>Adrianichthyidae</taxon>
        <taxon>Oryziinae</taxon>
        <taxon>Oryzias</taxon>
    </lineage>
</organism>
<proteinExistence type="predicted"/>
<gene>
    <name evidence="2" type="ORF">FQA47_004423</name>
</gene>
<feature type="compositionally biased region" description="Basic and acidic residues" evidence="1">
    <location>
        <begin position="315"/>
        <end position="330"/>
    </location>
</feature>
<name>A0A834FN31_ORYME</name>
<dbReference type="AlphaFoldDB" id="A0A834FN31"/>
<evidence type="ECO:0000256" key="1">
    <source>
        <dbReference type="SAM" id="MobiDB-lite"/>
    </source>
</evidence>
<feature type="region of interest" description="Disordered" evidence="1">
    <location>
        <begin position="395"/>
        <end position="414"/>
    </location>
</feature>
<reference evidence="2" key="1">
    <citation type="journal article" name="BMC Genomics">
        <title>Long-read sequencing and de novo genome assembly of marine medaka (Oryzias melastigma).</title>
        <authorList>
            <person name="Liang P."/>
            <person name="Saqib H.S.A."/>
            <person name="Ni X."/>
            <person name="Shen Y."/>
        </authorList>
    </citation>
    <scope>NUCLEOTIDE SEQUENCE</scope>
    <source>
        <strain evidence="2">Bigg-433</strain>
    </source>
</reference>
<comment type="caution">
    <text evidence="2">The sequence shown here is derived from an EMBL/GenBank/DDBJ whole genome shotgun (WGS) entry which is preliminary data.</text>
</comment>
<feature type="region of interest" description="Disordered" evidence="1">
    <location>
        <begin position="302"/>
        <end position="330"/>
    </location>
</feature>
<feature type="region of interest" description="Disordered" evidence="1">
    <location>
        <begin position="95"/>
        <end position="127"/>
    </location>
</feature>